<evidence type="ECO:0000259" key="14">
    <source>
        <dbReference type="Pfam" id="PF11978"/>
    </source>
</evidence>
<dbReference type="GO" id="GO:1990904">
    <property type="term" value="C:ribonucleoprotein complex"/>
    <property type="evidence" value="ECO:0007669"/>
    <property type="project" value="UniProtKB-UniRule"/>
</dbReference>
<dbReference type="FunFam" id="2.30.30.570:FF:000001">
    <property type="entry name" value="major vault protein-like"/>
    <property type="match status" value="1"/>
</dbReference>
<evidence type="ECO:0000256" key="9">
    <source>
        <dbReference type="ARBA" id="ARBA00025889"/>
    </source>
</evidence>
<feature type="repeat" description="MVP" evidence="10">
    <location>
        <begin position="131"/>
        <end position="183"/>
    </location>
</feature>
<dbReference type="Pfam" id="PF11978">
    <property type="entry name" value="MVP_shoulder"/>
    <property type="match status" value="1"/>
</dbReference>
<dbReference type="AlphaFoldDB" id="A0A8C2DU93"/>
<dbReference type="FunFam" id="2.30.30.560:FF:000001">
    <property type="entry name" value="major vault protein-like"/>
    <property type="match status" value="1"/>
</dbReference>
<dbReference type="Proteomes" id="UP000694701">
    <property type="component" value="Unplaced"/>
</dbReference>
<feature type="repeat" description="MVP" evidence="10">
    <location>
        <begin position="342"/>
        <end position="413"/>
    </location>
</feature>
<dbReference type="InterPro" id="IPR043179">
    <property type="entry name" value="Vault_2_sf"/>
</dbReference>
<dbReference type="InterPro" id="IPR040989">
    <property type="entry name" value="Vault_3"/>
</dbReference>
<evidence type="ECO:0000256" key="8">
    <source>
        <dbReference type="ARBA" id="ARBA00024814"/>
    </source>
</evidence>
<dbReference type="InterPro" id="IPR039059">
    <property type="entry name" value="MVP"/>
</dbReference>
<feature type="repeat" description="MVP" evidence="10">
    <location>
        <begin position="237"/>
        <end position="291"/>
    </location>
</feature>
<protein>
    <recommendedName>
        <fullName evidence="3">Major vault protein</fullName>
    </recommendedName>
</protein>
<keyword evidence="5" id="KW-0677">Repeat</keyword>
<dbReference type="Gene3D" id="6.10.250.720">
    <property type="match status" value="1"/>
</dbReference>
<dbReference type="Pfam" id="PF01505">
    <property type="entry name" value="Vault"/>
    <property type="match status" value="4"/>
</dbReference>
<dbReference type="PROSITE" id="PS50096">
    <property type="entry name" value="IQ"/>
    <property type="match status" value="1"/>
</dbReference>
<dbReference type="Pfam" id="PF17794">
    <property type="entry name" value="Vault_2"/>
    <property type="match status" value="2"/>
</dbReference>
<dbReference type="FunFam" id="2.30.30.560:FF:000002">
    <property type="entry name" value="Major vault protein-alpha"/>
    <property type="match status" value="1"/>
</dbReference>
<keyword evidence="6" id="KW-0539">Nucleus</keyword>
<evidence type="ECO:0000259" key="16">
    <source>
        <dbReference type="Pfam" id="PF17795"/>
    </source>
</evidence>
<evidence type="ECO:0000256" key="5">
    <source>
        <dbReference type="ARBA" id="ARBA00022737"/>
    </source>
</evidence>
<evidence type="ECO:0000313" key="18">
    <source>
        <dbReference type="Ensembl" id="ENSCCRP00020031194.1"/>
    </source>
</evidence>
<evidence type="ECO:0000256" key="4">
    <source>
        <dbReference type="ARBA" id="ARBA00022490"/>
    </source>
</evidence>
<evidence type="ECO:0000259" key="13">
    <source>
        <dbReference type="Pfam" id="PF01505"/>
    </source>
</evidence>
<dbReference type="Gene3D" id="2.30.30.570">
    <property type="match status" value="2"/>
</dbReference>
<feature type="domain" description="Major vault protein repeat" evidence="16">
    <location>
        <begin position="484"/>
        <end position="545"/>
    </location>
</feature>
<feature type="domain" description="Major vault protein repeat" evidence="15">
    <location>
        <begin position="288"/>
        <end position="334"/>
    </location>
</feature>
<dbReference type="Gene3D" id="3.30.479.30">
    <property type="entry name" value="Band 7 domain"/>
    <property type="match status" value="1"/>
</dbReference>
<feature type="repeat" description="MVP" evidence="10">
    <location>
        <begin position="184"/>
        <end position="236"/>
    </location>
</feature>
<feature type="repeat" description="MVP" evidence="10">
    <location>
        <begin position="414"/>
        <end position="466"/>
    </location>
</feature>
<evidence type="ECO:0000256" key="1">
    <source>
        <dbReference type="ARBA" id="ARBA00004123"/>
    </source>
</evidence>
<accession>A0A8C2DU93</accession>
<dbReference type="InterPro" id="IPR002499">
    <property type="entry name" value="Vault_N"/>
</dbReference>
<dbReference type="FunFam" id="3.30.479.30:FF:000010">
    <property type="entry name" value="major vault protein-like"/>
    <property type="match status" value="1"/>
</dbReference>
<dbReference type="InterPro" id="IPR021870">
    <property type="entry name" value="MVP_shoulder"/>
</dbReference>
<keyword evidence="11" id="KW-0175">Coiled coil</keyword>
<dbReference type="PANTHER" id="PTHR14165">
    <property type="entry name" value="MAJOR VAULT PROTEIN"/>
    <property type="match status" value="1"/>
</dbReference>
<reference evidence="18" key="1">
    <citation type="submission" date="2025-08" db="UniProtKB">
        <authorList>
            <consortium name="Ensembl"/>
        </authorList>
    </citation>
    <scope>IDENTIFICATION</scope>
</reference>
<dbReference type="PROSITE" id="PS51224">
    <property type="entry name" value="MVP"/>
    <property type="match status" value="7"/>
</dbReference>
<evidence type="ECO:0000256" key="7">
    <source>
        <dbReference type="ARBA" id="ARBA00023274"/>
    </source>
</evidence>
<feature type="region of interest" description="Disordered" evidence="12">
    <location>
        <begin position="359"/>
        <end position="381"/>
    </location>
</feature>
<keyword evidence="4 10" id="KW-0963">Cytoplasm</keyword>
<feature type="domain" description="Major vault protein repeat" evidence="13">
    <location>
        <begin position="180"/>
        <end position="221"/>
    </location>
</feature>
<organism evidence="18 19">
    <name type="scientific">Cyprinus carpio</name>
    <name type="common">Common carp</name>
    <dbReference type="NCBI Taxonomy" id="7962"/>
    <lineage>
        <taxon>Eukaryota</taxon>
        <taxon>Metazoa</taxon>
        <taxon>Chordata</taxon>
        <taxon>Craniata</taxon>
        <taxon>Vertebrata</taxon>
        <taxon>Euteleostomi</taxon>
        <taxon>Actinopterygii</taxon>
        <taxon>Neopterygii</taxon>
        <taxon>Teleostei</taxon>
        <taxon>Ostariophysi</taxon>
        <taxon>Cypriniformes</taxon>
        <taxon>Cyprinidae</taxon>
        <taxon>Cyprininae</taxon>
        <taxon>Cyprinus</taxon>
    </lineage>
</organism>
<dbReference type="InterPro" id="IPR043023">
    <property type="entry name" value="MVP_rep_sf"/>
</dbReference>
<feature type="domain" description="Major vault protein repeat" evidence="15">
    <location>
        <begin position="64"/>
        <end position="123"/>
    </location>
</feature>
<keyword evidence="7 10" id="KW-0687">Ribonucleoprotein</keyword>
<feature type="domain" description="Major vault protein repeat" evidence="13">
    <location>
        <begin position="233"/>
        <end position="275"/>
    </location>
</feature>
<sequence>MTLNVPVGMNMDADQLLGASIIRIPPHHYIHVLDQNTNIARVEIGPLTYIRQDNERVLFAPVRMIMVPPRHYCVVLNPVARNDEGQVQFDASGQAKLRHADLEIRLTQDPFPLYPGEEIQKDVTPLQIVYPDTALRLQALLDFEEEGGEKRVAGDEWLFEGPGTYIPRKEVAVLEVIKATVIRENQAIRLRARKEGLDRSGVQRVTGEEWQVSKVGAYLPGAHEEVVDIVNAFILTDKNALHVRALRLFRDAGGRERRTGEEWLVTAADREAHIPSVAEEVVGVVDVTTLNSRQYCVVLDPVGADGKPQLGQKRVVKGERSFFLRPGERLENGIQDVYVLSEEEGLVLRAVEAFIDTEGQEELDEEEEEGESRAKKRGIQRRPGDRWMLRGPVEYVPPATVEVLLRRNAIPLDENEGIYVRDIKTGKVRAVIGQTYMLTQDEELWEKVLPANVETLLSQSRDPLADRSERGVNFAQTERDKTRVVSYRVPHNAAIQVYDYREKKARVVFGPEMVMLGPDEQFTILSLSGDKPKRPNVIKTICLLLGPDFCTDIIIIETADHARLQLQLSYNWHFDIKQPVEAATATALFSVPDFVGDACKAIASRIRGAVASVQFDDFHKNSNRIICSAVFGFDEKLAVRSSLRFNQNGLVISSVDIQSVEPVDQRTRDALQKSVQLAIEITTNSQEATARHEAERLEQEARGRLERQRITDQAEAEKARKELLELEAQSAAVESTGAAKAEAQSRAEAARIQGEAAVEEAKLKAEAQKIEADAELARLCKAREQELNYKKEMDQLEVEKQQKLAGIESQRFKQLMESLGTETLKEMARAGPELQVKLLQSLGLKSTLITDGSSPINLFTTANGLLGALQGKEQDEK</sequence>
<feature type="domain" description="Major vault protein repeat" evidence="13">
    <location>
        <begin position="127"/>
        <end position="168"/>
    </location>
</feature>
<evidence type="ECO:0000259" key="15">
    <source>
        <dbReference type="Pfam" id="PF17794"/>
    </source>
</evidence>
<evidence type="ECO:0000256" key="6">
    <source>
        <dbReference type="ARBA" id="ARBA00023242"/>
    </source>
</evidence>
<dbReference type="Gene3D" id="2.30.30.550">
    <property type="entry name" value="Major Vault Protein repeat"/>
    <property type="match status" value="4"/>
</dbReference>
<dbReference type="FunFam" id="2.30.30.570:FF:000002">
    <property type="entry name" value="Major vault protein-alpha"/>
    <property type="match status" value="1"/>
</dbReference>
<evidence type="ECO:0000256" key="2">
    <source>
        <dbReference type="ARBA" id="ARBA00004496"/>
    </source>
</evidence>
<dbReference type="Gene3D" id="6.20.380.10">
    <property type="match status" value="1"/>
</dbReference>
<name>A0A8C2DU93_CYPCA</name>
<feature type="domain" description="Major vault protein repeat" evidence="17">
    <location>
        <begin position="409"/>
        <end position="467"/>
    </location>
</feature>
<comment type="subcellular location">
    <subcellularLocation>
        <location evidence="2 10">Cytoplasm</location>
    </subcellularLocation>
    <subcellularLocation>
        <location evidence="1">Nucleus</location>
    </subcellularLocation>
</comment>
<feature type="compositionally biased region" description="Acidic residues" evidence="12">
    <location>
        <begin position="359"/>
        <end position="370"/>
    </location>
</feature>
<dbReference type="Pfam" id="PF17796">
    <property type="entry name" value="Vault_4"/>
    <property type="match status" value="1"/>
</dbReference>
<feature type="repeat" description="MVP" evidence="10">
    <location>
        <begin position="293"/>
        <end position="341"/>
    </location>
</feature>
<evidence type="ECO:0000259" key="17">
    <source>
        <dbReference type="Pfam" id="PF17796"/>
    </source>
</evidence>
<dbReference type="Gene3D" id="2.30.30.560">
    <property type="match status" value="2"/>
</dbReference>
<dbReference type="InterPro" id="IPR036013">
    <property type="entry name" value="Band_7/SPFH_dom_sf"/>
</dbReference>
<dbReference type="Pfam" id="PF17795">
    <property type="entry name" value="Vault_3"/>
    <property type="match status" value="1"/>
</dbReference>
<evidence type="ECO:0000256" key="11">
    <source>
        <dbReference type="SAM" id="Coils"/>
    </source>
</evidence>
<proteinExistence type="predicted"/>
<dbReference type="FunFam" id="2.30.30.620:FF:000001">
    <property type="entry name" value="major vault protein-like"/>
    <property type="match status" value="1"/>
</dbReference>
<dbReference type="Gene3D" id="2.30.30.620">
    <property type="match status" value="1"/>
</dbReference>
<evidence type="ECO:0000256" key="10">
    <source>
        <dbReference type="PROSITE-ProRule" id="PRU00571"/>
    </source>
</evidence>
<evidence type="ECO:0000313" key="19">
    <source>
        <dbReference type="Proteomes" id="UP000694701"/>
    </source>
</evidence>
<feature type="repeat" description="MVP" evidence="10">
    <location>
        <begin position="70"/>
        <end position="130"/>
    </location>
</feature>
<evidence type="ECO:0000256" key="3">
    <source>
        <dbReference type="ARBA" id="ARBA00018296"/>
    </source>
</evidence>
<evidence type="ECO:0000256" key="12">
    <source>
        <dbReference type="SAM" id="MobiDB-lite"/>
    </source>
</evidence>
<dbReference type="FunFam" id="2.30.30.550:FF:000001">
    <property type="entry name" value="major vault protein-like"/>
    <property type="match status" value="3"/>
</dbReference>
<dbReference type="CDD" id="cd06503">
    <property type="entry name" value="ATP-synt_Fo_b"/>
    <property type="match status" value="1"/>
</dbReference>
<feature type="domain" description="Major vault protein repeat" evidence="13">
    <location>
        <begin position="338"/>
        <end position="398"/>
    </location>
</feature>
<dbReference type="PANTHER" id="PTHR14165:SF3">
    <property type="entry name" value="MAJOR VAULT PROTEIN"/>
    <property type="match status" value="1"/>
</dbReference>
<gene>
    <name evidence="18" type="primary">LOC109054054</name>
</gene>
<feature type="domain" description="Major vault protein shoulder" evidence="14">
    <location>
        <begin position="546"/>
        <end position="664"/>
    </location>
</feature>
<dbReference type="InterPro" id="IPR041136">
    <property type="entry name" value="Vault_4"/>
</dbReference>
<dbReference type="GO" id="GO:0005634">
    <property type="term" value="C:nucleus"/>
    <property type="evidence" value="ECO:0007669"/>
    <property type="project" value="UniProtKB-SubCell"/>
</dbReference>
<feature type="coiled-coil region" evidence="11">
    <location>
        <begin position="707"/>
        <end position="736"/>
    </location>
</feature>
<comment type="function">
    <text evidence="8">Required for normal vault structure. Vaults are multi-subunit structures that may act as scaffolds for proteins involved in signal transduction. Vaults may also play a role in nucleo-cytoplasmic transport.</text>
</comment>
<comment type="subunit">
    <text evidence="9">The vault ribonucleoprotein particle is a huge (400 A x 670 A) cage structure of 12.9 MDa. It consists of a dimer of half-vaults, with each half-vault comprising 39 identical major vault protein (MVP) chains, PARP4 and one or more vault RNAs (vRNAs).</text>
</comment>
<dbReference type="GO" id="GO:0005737">
    <property type="term" value="C:cytoplasm"/>
    <property type="evidence" value="ECO:0007669"/>
    <property type="project" value="UniProtKB-SubCell"/>
</dbReference>
<dbReference type="InterPro" id="IPR041134">
    <property type="entry name" value="Vault_2"/>
</dbReference>
<dbReference type="Ensembl" id="ENSCCRT00020034119.1">
    <property type="protein sequence ID" value="ENSCCRP00020031194.1"/>
    <property type="gene ID" value="ENSCCRG00020014036.1"/>
</dbReference>
<dbReference type="CDD" id="cd08825">
    <property type="entry name" value="MVP_shoulder"/>
    <property type="match status" value="1"/>
</dbReference>
<dbReference type="InterPro" id="IPR041139">
    <property type="entry name" value="MVP_rep_dom"/>
</dbReference>